<dbReference type="Pfam" id="PF16391">
    <property type="entry name" value="DUF5000"/>
    <property type="match status" value="1"/>
</dbReference>
<proteinExistence type="predicted"/>
<dbReference type="Gene3D" id="2.60.120.260">
    <property type="entry name" value="Galactose-binding domain-like"/>
    <property type="match status" value="1"/>
</dbReference>
<feature type="domain" description="DUF5126" evidence="3">
    <location>
        <begin position="130"/>
        <end position="232"/>
    </location>
</feature>
<dbReference type="PROSITE" id="PS51257">
    <property type="entry name" value="PROKAR_LIPOPROTEIN"/>
    <property type="match status" value="1"/>
</dbReference>
<comment type="caution">
    <text evidence="4">The sequence shown here is derived from an EMBL/GenBank/DDBJ whole genome shotgun (WGS) entry which is preliminary data.</text>
</comment>
<organism evidence="4 5">
    <name type="scientific">Chitinophaga hostae</name>
    <dbReference type="NCBI Taxonomy" id="2831022"/>
    <lineage>
        <taxon>Bacteria</taxon>
        <taxon>Pseudomonadati</taxon>
        <taxon>Bacteroidota</taxon>
        <taxon>Chitinophagia</taxon>
        <taxon>Chitinophagales</taxon>
        <taxon>Chitinophagaceae</taxon>
        <taxon>Chitinophaga</taxon>
    </lineage>
</organism>
<protein>
    <submittedName>
        <fullName evidence="4">DUF4959 domain-containing protein</fullName>
    </submittedName>
</protein>
<dbReference type="InterPro" id="IPR032527">
    <property type="entry name" value="DUF4959"/>
</dbReference>
<evidence type="ECO:0000259" key="1">
    <source>
        <dbReference type="Pfam" id="PF16323"/>
    </source>
</evidence>
<dbReference type="Proteomes" id="UP000676386">
    <property type="component" value="Unassembled WGS sequence"/>
</dbReference>
<dbReference type="Pfam" id="PF17166">
    <property type="entry name" value="DUF5126"/>
    <property type="match status" value="1"/>
</dbReference>
<name>A0ABS5IZ08_9BACT</name>
<gene>
    <name evidence="4" type="ORF">KE626_12850</name>
</gene>
<evidence type="ECO:0000259" key="2">
    <source>
        <dbReference type="Pfam" id="PF16391"/>
    </source>
</evidence>
<dbReference type="RefSeq" id="WP_211973306.1">
    <property type="nucleotide sequence ID" value="NZ_CBFHAM010000110.1"/>
</dbReference>
<dbReference type="InterPro" id="IPR032164">
    <property type="entry name" value="DUF5000"/>
</dbReference>
<keyword evidence="5" id="KW-1185">Reference proteome</keyword>
<sequence>MKNKRFYSVVNFLLLCGAIVVSCKRDNYNIPSSTDKTKPLPPSNIRVLNFKGGAYVIYDLPKTENTLYVKADYVINDSTGASRQAKTSYYTDTTIVEGFAAAKSYPVTLKTVTRANIESDPVTVIVNPDTPAYVSVARSLKLEPTFGGVNANTRNPSGQGITIVYLYDDPAQGKYVIREQKYFDALHINYAIRGFDTLPKRFGAYVTDRWGNKSAVTLATIKPVFEQLLDKSKFSPYDLPSDIPTQGGYSKNRIWDNVINSSNFWHSQFTPVLNPAPAKPYVISFGIGQFVRLSRFVLYQRQGFEYWGDGCFEIFSIWGSAADAPRNAVLPEYASEGALIGDWVNLGNFRFPNPPSGNAPSNLTTADRQWWEGGVNFEMPAGTPKVKFIRVAVSKTWGNREGAYLTEMTLYGGN</sequence>
<dbReference type="Pfam" id="PF16323">
    <property type="entry name" value="DUF4959"/>
    <property type="match status" value="1"/>
</dbReference>
<dbReference type="InterPro" id="IPR033431">
    <property type="entry name" value="DUF5126"/>
</dbReference>
<dbReference type="EMBL" id="JAGTXB010000005">
    <property type="protein sequence ID" value="MBS0028199.1"/>
    <property type="molecule type" value="Genomic_DNA"/>
</dbReference>
<evidence type="ECO:0000259" key="3">
    <source>
        <dbReference type="Pfam" id="PF17166"/>
    </source>
</evidence>
<reference evidence="4 5" key="1">
    <citation type="submission" date="2021-04" db="EMBL/GenBank/DDBJ databases">
        <title>Chitinophaga sp. nov., isolated from the rhizosphere soil.</title>
        <authorList>
            <person name="He S."/>
        </authorList>
    </citation>
    <scope>NUCLEOTIDE SEQUENCE [LARGE SCALE GENOMIC DNA]</scope>
    <source>
        <strain evidence="4 5">2R12</strain>
    </source>
</reference>
<accession>A0ABS5IZ08</accession>
<evidence type="ECO:0000313" key="5">
    <source>
        <dbReference type="Proteomes" id="UP000676386"/>
    </source>
</evidence>
<feature type="domain" description="DUF4959" evidence="1">
    <location>
        <begin position="21"/>
        <end position="128"/>
    </location>
</feature>
<evidence type="ECO:0000313" key="4">
    <source>
        <dbReference type="EMBL" id="MBS0028199.1"/>
    </source>
</evidence>
<feature type="domain" description="DUF5000" evidence="2">
    <location>
        <begin position="255"/>
        <end position="412"/>
    </location>
</feature>